<keyword evidence="2" id="KW-1185">Reference proteome</keyword>
<dbReference type="InterPro" id="IPR043502">
    <property type="entry name" value="DNA/RNA_pol_sf"/>
</dbReference>
<evidence type="ECO:0000313" key="2">
    <source>
        <dbReference type="Proteomes" id="UP000765509"/>
    </source>
</evidence>
<comment type="caution">
    <text evidence="1">The sequence shown here is derived from an EMBL/GenBank/DDBJ whole genome shotgun (WGS) entry which is preliminary data.</text>
</comment>
<dbReference type="SUPFAM" id="SSF56672">
    <property type="entry name" value="DNA/RNA polymerases"/>
    <property type="match status" value="1"/>
</dbReference>
<organism evidence="1 2">
    <name type="scientific">Austropuccinia psidii MF-1</name>
    <dbReference type="NCBI Taxonomy" id="1389203"/>
    <lineage>
        <taxon>Eukaryota</taxon>
        <taxon>Fungi</taxon>
        <taxon>Dikarya</taxon>
        <taxon>Basidiomycota</taxon>
        <taxon>Pucciniomycotina</taxon>
        <taxon>Pucciniomycetes</taxon>
        <taxon>Pucciniales</taxon>
        <taxon>Sphaerophragmiaceae</taxon>
        <taxon>Austropuccinia</taxon>
    </lineage>
</organism>
<accession>A0A9Q3DXS4</accession>
<dbReference type="OrthoDB" id="2287420at2759"/>
<reference evidence="1" key="1">
    <citation type="submission" date="2021-03" db="EMBL/GenBank/DDBJ databases">
        <title>Draft genome sequence of rust myrtle Austropuccinia psidii MF-1, a brazilian biotype.</title>
        <authorList>
            <person name="Quecine M.C."/>
            <person name="Pachon D.M.R."/>
            <person name="Bonatelli M.L."/>
            <person name="Correr F.H."/>
            <person name="Franceschini L.M."/>
            <person name="Leite T.F."/>
            <person name="Margarido G.R.A."/>
            <person name="Almeida C.A."/>
            <person name="Ferrarezi J.A."/>
            <person name="Labate C.A."/>
        </authorList>
    </citation>
    <scope>NUCLEOTIDE SEQUENCE</scope>
    <source>
        <strain evidence="1">MF-1</strain>
    </source>
</reference>
<dbReference type="EMBL" id="AVOT02020678">
    <property type="protein sequence ID" value="MBW0509015.1"/>
    <property type="molecule type" value="Genomic_DNA"/>
</dbReference>
<dbReference type="AlphaFoldDB" id="A0A9Q3DXS4"/>
<proteinExistence type="predicted"/>
<gene>
    <name evidence="1" type="ORF">O181_048730</name>
</gene>
<sequence>MPHNRKEIMPFLAFSSYYKQKLKEFIIHARSLYRVCDQKTVFKMRKERIQEYGKIKYSLTNAPLLVIPEWRLPLNLYIDACGEDLGEALHQVHIVNYKAYDCSVFYLKTN</sequence>
<dbReference type="InterPro" id="IPR043128">
    <property type="entry name" value="Rev_trsase/Diguanyl_cyclase"/>
</dbReference>
<dbReference type="Gene3D" id="3.30.70.270">
    <property type="match status" value="1"/>
</dbReference>
<name>A0A9Q3DXS4_9BASI</name>
<evidence type="ECO:0000313" key="1">
    <source>
        <dbReference type="EMBL" id="MBW0509015.1"/>
    </source>
</evidence>
<dbReference type="Proteomes" id="UP000765509">
    <property type="component" value="Unassembled WGS sequence"/>
</dbReference>
<evidence type="ECO:0008006" key="3">
    <source>
        <dbReference type="Google" id="ProtNLM"/>
    </source>
</evidence>
<protein>
    <recommendedName>
        <fullName evidence="3">Reverse transcriptase/retrotransposon-derived protein RNase H-like domain-containing protein</fullName>
    </recommendedName>
</protein>